<dbReference type="Proteomes" id="UP001209878">
    <property type="component" value="Unassembled WGS sequence"/>
</dbReference>
<dbReference type="AlphaFoldDB" id="A0AAD9NY55"/>
<feature type="compositionally biased region" description="Pro residues" evidence="1">
    <location>
        <begin position="317"/>
        <end position="330"/>
    </location>
</feature>
<dbReference type="GO" id="GO:0048513">
    <property type="term" value="P:animal organ development"/>
    <property type="evidence" value="ECO:0007669"/>
    <property type="project" value="TreeGrafter"/>
</dbReference>
<reference evidence="2" key="1">
    <citation type="journal article" date="2023" name="Mol. Biol. Evol.">
        <title>Third-Generation Sequencing Reveals the Adaptive Role of the Epigenome in Three Deep-Sea Polychaetes.</title>
        <authorList>
            <person name="Perez M."/>
            <person name="Aroh O."/>
            <person name="Sun Y."/>
            <person name="Lan Y."/>
            <person name="Juniper S.K."/>
            <person name="Young C.R."/>
            <person name="Angers B."/>
            <person name="Qian P.Y."/>
        </authorList>
    </citation>
    <scope>NUCLEOTIDE SEQUENCE</scope>
    <source>
        <strain evidence="2">R07B-5</strain>
    </source>
</reference>
<accession>A0AAD9NY55</accession>
<protein>
    <recommendedName>
        <fullName evidence="4">Sine oculis-binding protein</fullName>
    </recommendedName>
</protein>
<feature type="compositionally biased region" description="Basic and acidic residues" evidence="1">
    <location>
        <begin position="413"/>
        <end position="426"/>
    </location>
</feature>
<feature type="compositionally biased region" description="Low complexity" evidence="1">
    <location>
        <begin position="457"/>
        <end position="468"/>
    </location>
</feature>
<evidence type="ECO:0000313" key="2">
    <source>
        <dbReference type="EMBL" id="KAK2184587.1"/>
    </source>
</evidence>
<feature type="region of interest" description="Disordered" evidence="1">
    <location>
        <begin position="128"/>
        <end position="223"/>
    </location>
</feature>
<gene>
    <name evidence="2" type="ORF">NP493_260g05030</name>
</gene>
<organism evidence="2 3">
    <name type="scientific">Ridgeia piscesae</name>
    <name type="common">Tubeworm</name>
    <dbReference type="NCBI Taxonomy" id="27915"/>
    <lineage>
        <taxon>Eukaryota</taxon>
        <taxon>Metazoa</taxon>
        <taxon>Spiralia</taxon>
        <taxon>Lophotrochozoa</taxon>
        <taxon>Annelida</taxon>
        <taxon>Polychaeta</taxon>
        <taxon>Sedentaria</taxon>
        <taxon>Canalipalpata</taxon>
        <taxon>Sabellida</taxon>
        <taxon>Siboglinidae</taxon>
        <taxon>Ridgeia</taxon>
    </lineage>
</organism>
<dbReference type="GO" id="GO:0005634">
    <property type="term" value="C:nucleus"/>
    <property type="evidence" value="ECO:0007669"/>
    <property type="project" value="TreeGrafter"/>
</dbReference>
<keyword evidence="3" id="KW-1185">Reference proteome</keyword>
<feature type="compositionally biased region" description="Low complexity" evidence="1">
    <location>
        <begin position="428"/>
        <end position="449"/>
    </location>
</feature>
<dbReference type="InterPro" id="IPR026092">
    <property type="entry name" value="RAI2/SOBP"/>
</dbReference>
<evidence type="ECO:0000313" key="3">
    <source>
        <dbReference type="Proteomes" id="UP001209878"/>
    </source>
</evidence>
<feature type="compositionally biased region" description="Polar residues" evidence="1">
    <location>
        <begin position="136"/>
        <end position="147"/>
    </location>
</feature>
<comment type="caution">
    <text evidence="2">The sequence shown here is derived from an EMBL/GenBank/DDBJ whole genome shotgun (WGS) entry which is preliminary data.</text>
</comment>
<dbReference type="EMBL" id="JAODUO010000260">
    <property type="protein sequence ID" value="KAK2184587.1"/>
    <property type="molecule type" value="Genomic_DNA"/>
</dbReference>
<evidence type="ECO:0008006" key="4">
    <source>
        <dbReference type="Google" id="ProtNLM"/>
    </source>
</evidence>
<feature type="compositionally biased region" description="Polar residues" evidence="1">
    <location>
        <begin position="180"/>
        <end position="198"/>
    </location>
</feature>
<feature type="region of interest" description="Disordered" evidence="1">
    <location>
        <begin position="413"/>
        <end position="468"/>
    </location>
</feature>
<dbReference type="Pfam" id="PF15279">
    <property type="entry name" value="SOBP"/>
    <property type="match status" value="1"/>
</dbReference>
<evidence type="ECO:0000256" key="1">
    <source>
        <dbReference type="SAM" id="MobiDB-lite"/>
    </source>
</evidence>
<dbReference type="PANTHER" id="PTHR23186">
    <property type="entry name" value="RETINOIC ACID-INDUCED PROTEIN 2"/>
    <property type="match status" value="1"/>
</dbReference>
<dbReference type="PANTHER" id="PTHR23186:SF4">
    <property type="entry name" value="GH22790P"/>
    <property type="match status" value="1"/>
</dbReference>
<feature type="region of interest" description="Disordered" evidence="1">
    <location>
        <begin position="275"/>
        <end position="330"/>
    </location>
</feature>
<sequence>MPLSADDDAPGGDQVTCTWCQKRAAKSFKSIDGGTETRAFCSEVCFTHWRRAFFKRNKVCNWCRHVRHTLSYVDFQDGDQQLQFCSNKCLNQYKMNIFCRETQEHLAQMDTGVIATAPSNKQILITPELWSDTDTKSSPSTRNSPPTDNAPVDLGVNSAVTVKVEPDVGENLTVERKTQEPSGGKSSTRAQSFGSSCDTLHSPLTSPSPSHCLSPPSSCNSCSDGSVFNTSHHPPEGAPPAHDNVERIHVSAPSHYQVGPARSPQLHSRVMVSPRTKYGDGHMSRSSKHAQLSPSSGIAGARRNSPFGQSAGQRQSLPPPVQPVPMPHPIPPMPLLASHLLGSLGHHAAAGMFPMPGPFPPANGMPMPPFPNPLMPPNTLMVPYPIPIPFPVPIPIPIPIPIREDWKKFMTEQEGKKVKDEHRSDLLPDSCQSSTSSTSHDHSPSAAHSEPPRENISPKSGKSPSGKPVNRITCACCQSQTFNSDANASMQESDATCLKLRRGHRSPCLAPERPILCSLANNNEVIDLSKEKTVAARPDSTEPSSLAKKHKMEQSLKIPVPSPGDLAGSIPTKTLILGQPNANTTPYSARRSRILDAPRVPKETSPSLIRSSYAGLASATSSSRDALYGKRRCIRPHIKSK</sequence>
<feature type="compositionally biased region" description="Low complexity" evidence="1">
    <location>
        <begin position="199"/>
        <end position="223"/>
    </location>
</feature>
<proteinExistence type="predicted"/>
<name>A0AAD9NY55_RIDPI</name>
<feature type="compositionally biased region" description="Polar residues" evidence="1">
    <location>
        <begin position="306"/>
        <end position="316"/>
    </location>
</feature>